<dbReference type="PROSITE" id="PS51379">
    <property type="entry name" value="4FE4S_FER_2"/>
    <property type="match status" value="1"/>
</dbReference>
<name>A0A7C1AXL5_9BACT</name>
<dbReference type="GO" id="GO:0051536">
    <property type="term" value="F:iron-sulfur cluster binding"/>
    <property type="evidence" value="ECO:0007669"/>
    <property type="project" value="UniProtKB-KW"/>
</dbReference>
<dbReference type="AlphaFoldDB" id="A0A7C1AXL5"/>
<dbReference type="InterPro" id="IPR017896">
    <property type="entry name" value="4Fe4S_Fe-S-bd"/>
</dbReference>
<evidence type="ECO:0000256" key="2">
    <source>
        <dbReference type="ARBA" id="ARBA00023004"/>
    </source>
</evidence>
<evidence type="ECO:0000256" key="1">
    <source>
        <dbReference type="ARBA" id="ARBA00022723"/>
    </source>
</evidence>
<dbReference type="Pfam" id="PF13183">
    <property type="entry name" value="Fer4_8"/>
    <property type="match status" value="1"/>
</dbReference>
<gene>
    <name evidence="5" type="ORF">ENG14_01425</name>
</gene>
<evidence type="ECO:0000259" key="4">
    <source>
        <dbReference type="PROSITE" id="PS51379"/>
    </source>
</evidence>
<organism evidence="5">
    <name type="scientific">Thermodesulforhabdus norvegica</name>
    <dbReference type="NCBI Taxonomy" id="39841"/>
    <lineage>
        <taxon>Bacteria</taxon>
        <taxon>Pseudomonadati</taxon>
        <taxon>Thermodesulfobacteriota</taxon>
        <taxon>Syntrophobacteria</taxon>
        <taxon>Syntrophobacterales</taxon>
        <taxon>Thermodesulforhabdaceae</taxon>
        <taxon>Thermodesulforhabdus</taxon>
    </lineage>
</organism>
<dbReference type="EMBL" id="DQZW01000069">
    <property type="protein sequence ID" value="HDL89548.1"/>
    <property type="molecule type" value="Genomic_DNA"/>
</dbReference>
<dbReference type="PROSITE" id="PS00198">
    <property type="entry name" value="4FE4S_FER_1"/>
    <property type="match status" value="1"/>
</dbReference>
<accession>A0A7C1AXL5</accession>
<comment type="caution">
    <text evidence="5">The sequence shown here is derived from an EMBL/GenBank/DDBJ whole genome shotgun (WGS) entry which is preliminary data.</text>
</comment>
<reference evidence="5" key="1">
    <citation type="journal article" date="2020" name="mSystems">
        <title>Genome- and Community-Level Interaction Insights into Carbon Utilization and Element Cycling Functions of Hydrothermarchaeota in Hydrothermal Sediment.</title>
        <authorList>
            <person name="Zhou Z."/>
            <person name="Liu Y."/>
            <person name="Xu W."/>
            <person name="Pan J."/>
            <person name="Luo Z.H."/>
            <person name="Li M."/>
        </authorList>
    </citation>
    <scope>NUCLEOTIDE SEQUENCE [LARGE SCALE GENOMIC DNA]</scope>
    <source>
        <strain evidence="5">HyVt-19</strain>
    </source>
</reference>
<dbReference type="InterPro" id="IPR017900">
    <property type="entry name" value="4Fe4S_Fe_S_CS"/>
</dbReference>
<dbReference type="Proteomes" id="UP000886355">
    <property type="component" value="Unassembled WGS sequence"/>
</dbReference>
<sequence>MFDYTEKIREIARRLLQEKKVDGIIGFKKGTIPMMNQPVFITSPDRVELLHWDSWCGVNLANYLPKREGRIGIVAKGCDTRSIVVLSQENQVQRDQLYIIGVPCRGMLDRRKVWEVVGSTDVKGIEEGNGKVRVWGNGFDLKLERSELLQNNCVICVHRNPVVFDELVADEVEEQSVDRYEDIRNIEAMSSDEKWNLFQEIFSRCIRCYACRNACPFCYCPQCFVDESRPQWVGKTIDRTDTLTFHLLRAFHMAGRCTDCGACERACPVGIPVRLLTKKLEKDVKELYGYEAGVQLDERPPLDTYKPDDPEDFIK</sequence>
<proteinExistence type="predicted"/>
<protein>
    <submittedName>
        <fullName evidence="5">4Fe-4S ferredoxin</fullName>
    </submittedName>
</protein>
<dbReference type="Gene3D" id="1.10.1060.10">
    <property type="entry name" value="Alpha-helical ferredoxin"/>
    <property type="match status" value="1"/>
</dbReference>
<keyword evidence="1" id="KW-0479">Metal-binding</keyword>
<keyword evidence="3" id="KW-0411">Iron-sulfur</keyword>
<evidence type="ECO:0000256" key="3">
    <source>
        <dbReference type="ARBA" id="ARBA00023014"/>
    </source>
</evidence>
<dbReference type="InterPro" id="IPR009051">
    <property type="entry name" value="Helical_ferredxn"/>
</dbReference>
<feature type="domain" description="4Fe-4S ferredoxin-type" evidence="4">
    <location>
        <begin position="248"/>
        <end position="278"/>
    </location>
</feature>
<keyword evidence="2" id="KW-0408">Iron</keyword>
<dbReference type="GO" id="GO:0046872">
    <property type="term" value="F:metal ion binding"/>
    <property type="evidence" value="ECO:0007669"/>
    <property type="project" value="UniProtKB-KW"/>
</dbReference>
<dbReference type="SUPFAM" id="SSF46548">
    <property type="entry name" value="alpha-helical ferredoxin"/>
    <property type="match status" value="1"/>
</dbReference>
<evidence type="ECO:0000313" key="5">
    <source>
        <dbReference type="EMBL" id="HDL89548.1"/>
    </source>
</evidence>